<sequence>MYISETQNFPIVKVGFQEQDVLPFDENIAYFEALLARQSPFVLLSEGPFPEQQQSHEERKQIAAWVKQKRELLSEYIKAHIHIEADEQVRLASQKMANNYVKFSGYPMFIVADHVQAQKMIDSLLAGAMY</sequence>
<dbReference type="AlphaFoldDB" id="A0A1B2LXM7"/>
<name>A0A1B2LXM7_9GAMM</name>
<dbReference type="RefSeq" id="WP_067553096.1">
    <property type="nucleotide sequence ID" value="NZ_CP016895.1"/>
</dbReference>
<organism evidence="1 2">
    <name type="scientific">Acinetobacter larvae</name>
    <dbReference type="NCBI Taxonomy" id="1789224"/>
    <lineage>
        <taxon>Bacteria</taxon>
        <taxon>Pseudomonadati</taxon>
        <taxon>Pseudomonadota</taxon>
        <taxon>Gammaproteobacteria</taxon>
        <taxon>Moraxellales</taxon>
        <taxon>Moraxellaceae</taxon>
        <taxon>Acinetobacter</taxon>
    </lineage>
</organism>
<keyword evidence="2" id="KW-1185">Reference proteome</keyword>
<dbReference type="KEGG" id="ala:BFG52_04495"/>
<dbReference type="EMBL" id="CP016895">
    <property type="protein sequence ID" value="AOA57691.1"/>
    <property type="molecule type" value="Genomic_DNA"/>
</dbReference>
<evidence type="ECO:0000313" key="2">
    <source>
        <dbReference type="Proteomes" id="UP000093391"/>
    </source>
</evidence>
<dbReference type="OrthoDB" id="8905727at2"/>
<accession>A0A1B2LXM7</accession>
<proteinExistence type="predicted"/>
<gene>
    <name evidence="1" type="ORF">BFG52_04495</name>
</gene>
<protein>
    <submittedName>
        <fullName evidence="1">Uncharacterized protein</fullName>
    </submittedName>
</protein>
<dbReference type="STRING" id="1789224.BFG52_04495"/>
<evidence type="ECO:0000313" key="1">
    <source>
        <dbReference type="EMBL" id="AOA57691.1"/>
    </source>
</evidence>
<dbReference type="Proteomes" id="UP000093391">
    <property type="component" value="Chromosome"/>
</dbReference>
<reference evidence="1 2" key="1">
    <citation type="submission" date="2016-08" db="EMBL/GenBank/DDBJ databases">
        <authorList>
            <person name="Seilhamer J.J."/>
        </authorList>
    </citation>
    <scope>NUCLEOTIDE SEQUENCE [LARGE SCALE GENOMIC DNA]</scope>
    <source>
        <strain evidence="1 2">BRTC-1</strain>
    </source>
</reference>